<evidence type="ECO:0000313" key="2">
    <source>
        <dbReference type="EMBL" id="KAK5085559.1"/>
    </source>
</evidence>
<dbReference type="Proteomes" id="UP001309876">
    <property type="component" value="Unassembled WGS sequence"/>
</dbReference>
<comment type="caution">
    <text evidence="2">The sequence shown here is derived from an EMBL/GenBank/DDBJ whole genome shotgun (WGS) entry which is preliminary data.</text>
</comment>
<keyword evidence="3" id="KW-1185">Reference proteome</keyword>
<dbReference type="AlphaFoldDB" id="A0AAN7Y672"/>
<keyword evidence="1" id="KW-1133">Transmembrane helix</keyword>
<dbReference type="EMBL" id="JAVRRJ010000004">
    <property type="protein sequence ID" value="KAK5085559.1"/>
    <property type="molecule type" value="Genomic_DNA"/>
</dbReference>
<organism evidence="2 3">
    <name type="scientific">Lithohypha guttulata</name>
    <dbReference type="NCBI Taxonomy" id="1690604"/>
    <lineage>
        <taxon>Eukaryota</taxon>
        <taxon>Fungi</taxon>
        <taxon>Dikarya</taxon>
        <taxon>Ascomycota</taxon>
        <taxon>Pezizomycotina</taxon>
        <taxon>Eurotiomycetes</taxon>
        <taxon>Chaetothyriomycetidae</taxon>
        <taxon>Chaetothyriales</taxon>
        <taxon>Trichomeriaceae</taxon>
        <taxon>Lithohypha</taxon>
    </lineage>
</organism>
<sequence>MVLLTASTISAAISGIVICLFTFLLFLSGYVLQQKTVRSLQEALAAPLEVRVRIAPTLSAQLQNIDGGVVDVTTDDNDTSNQNFNNFERPGNSIQVVLGETTLVGGDQAEPSPQELWHTYVDSNVEGSASQAEPAKATQRPPTIDALDGRYAYVFTLPNPADLCSAILFTSWSRQTSHIPQSQLSIVFLYPSDWETTSNPIYTDALRLLLQSEHKYSVLLHPVPISKVWTGIDVESQLLSELARNPWPYDRVMYLRSPGMLLDTTRLDNVLISSYADPSQVKSSWTKLRPPARRGLAASSHPDILLFAQGRGLMTPIGDLQRTLTGQAKTRIERNQAGEIIDAGQAKEAAYILFDGKELTQRKKEEITEPSIFERFERERQTVCSGTNLLAS</sequence>
<name>A0AAN7Y672_9EURO</name>
<keyword evidence="1" id="KW-0472">Membrane</keyword>
<protein>
    <submittedName>
        <fullName evidence="2">Uncharacterized protein</fullName>
    </submittedName>
</protein>
<proteinExistence type="predicted"/>
<reference evidence="2 3" key="1">
    <citation type="submission" date="2023-08" db="EMBL/GenBank/DDBJ databases">
        <title>Black Yeasts Isolated from many extreme environments.</title>
        <authorList>
            <person name="Coleine C."/>
            <person name="Stajich J.E."/>
            <person name="Selbmann L."/>
        </authorList>
    </citation>
    <scope>NUCLEOTIDE SEQUENCE [LARGE SCALE GENOMIC DNA]</scope>
    <source>
        <strain evidence="2 3">CCFEE 5910</strain>
    </source>
</reference>
<feature type="transmembrane region" description="Helical" evidence="1">
    <location>
        <begin position="12"/>
        <end position="32"/>
    </location>
</feature>
<evidence type="ECO:0000313" key="3">
    <source>
        <dbReference type="Proteomes" id="UP001309876"/>
    </source>
</evidence>
<evidence type="ECO:0000256" key="1">
    <source>
        <dbReference type="SAM" id="Phobius"/>
    </source>
</evidence>
<gene>
    <name evidence="2" type="ORF">LTR05_004845</name>
</gene>
<keyword evidence="1" id="KW-0812">Transmembrane</keyword>
<accession>A0AAN7Y672</accession>